<dbReference type="Gene3D" id="1.20.120.450">
    <property type="entry name" value="dinb family like domain"/>
    <property type="match status" value="1"/>
</dbReference>
<dbReference type="Pfam" id="PF12867">
    <property type="entry name" value="DinB_2"/>
    <property type="match status" value="1"/>
</dbReference>
<comment type="caution">
    <text evidence="2">The sequence shown here is derived from an EMBL/GenBank/DDBJ whole genome shotgun (WGS) entry which is preliminary data.</text>
</comment>
<name>A0A917HFE8_9BACT</name>
<dbReference type="AlphaFoldDB" id="A0A917HFE8"/>
<protein>
    <recommendedName>
        <fullName evidence="1">DinB-like domain-containing protein</fullName>
    </recommendedName>
</protein>
<dbReference type="InterPro" id="IPR024775">
    <property type="entry name" value="DinB-like"/>
</dbReference>
<accession>A0A917HFE8</accession>
<dbReference type="SUPFAM" id="SSF109854">
    <property type="entry name" value="DinB/YfiT-like putative metalloenzymes"/>
    <property type="match status" value="1"/>
</dbReference>
<organism evidence="2 3">
    <name type="scientific">Edaphobacter dinghuensis</name>
    <dbReference type="NCBI Taxonomy" id="1560005"/>
    <lineage>
        <taxon>Bacteria</taxon>
        <taxon>Pseudomonadati</taxon>
        <taxon>Acidobacteriota</taxon>
        <taxon>Terriglobia</taxon>
        <taxon>Terriglobales</taxon>
        <taxon>Acidobacteriaceae</taxon>
        <taxon>Edaphobacter</taxon>
    </lineage>
</organism>
<evidence type="ECO:0000259" key="1">
    <source>
        <dbReference type="Pfam" id="PF12867"/>
    </source>
</evidence>
<dbReference type="Proteomes" id="UP000647241">
    <property type="component" value="Unassembled WGS sequence"/>
</dbReference>
<dbReference type="RefSeq" id="WP_188553901.1">
    <property type="nucleotide sequence ID" value="NZ_BMGT01000002.1"/>
</dbReference>
<sequence>MSLAESIFTEFDIQAPITRIFLERLPESKLTWRPHERSMTAGQLAFHLARVPGGVVQAVQQNPVQAPEFAMETQPTSVGEILETFDRSVVTVRKVLLAYNDDSMRETWRLMRGDEELLAIPRMQFLRDIMLNHWYQHRGQFSVYLRMLDVAVPASWGPSADERDPGQGFRWVHRPALVA</sequence>
<evidence type="ECO:0000313" key="2">
    <source>
        <dbReference type="EMBL" id="GGG76269.1"/>
    </source>
</evidence>
<gene>
    <name evidence="2" type="ORF">GCM10011585_18990</name>
</gene>
<proteinExistence type="predicted"/>
<keyword evidence="3" id="KW-1185">Reference proteome</keyword>
<dbReference type="InterPro" id="IPR034660">
    <property type="entry name" value="DinB/YfiT-like"/>
</dbReference>
<reference evidence="2" key="2">
    <citation type="submission" date="2020-09" db="EMBL/GenBank/DDBJ databases">
        <authorList>
            <person name="Sun Q."/>
            <person name="Zhou Y."/>
        </authorList>
    </citation>
    <scope>NUCLEOTIDE SEQUENCE</scope>
    <source>
        <strain evidence="2">CGMCC 1.12997</strain>
    </source>
</reference>
<evidence type="ECO:0000313" key="3">
    <source>
        <dbReference type="Proteomes" id="UP000647241"/>
    </source>
</evidence>
<dbReference type="EMBL" id="BMGT01000002">
    <property type="protein sequence ID" value="GGG76269.1"/>
    <property type="molecule type" value="Genomic_DNA"/>
</dbReference>
<reference evidence="2" key="1">
    <citation type="journal article" date="2014" name="Int. J. Syst. Evol. Microbiol.">
        <title>Complete genome sequence of Corynebacterium casei LMG S-19264T (=DSM 44701T), isolated from a smear-ripened cheese.</title>
        <authorList>
            <consortium name="US DOE Joint Genome Institute (JGI-PGF)"/>
            <person name="Walter F."/>
            <person name="Albersmeier A."/>
            <person name="Kalinowski J."/>
            <person name="Ruckert C."/>
        </authorList>
    </citation>
    <scope>NUCLEOTIDE SEQUENCE</scope>
    <source>
        <strain evidence="2">CGMCC 1.12997</strain>
    </source>
</reference>
<feature type="domain" description="DinB-like" evidence="1">
    <location>
        <begin position="17"/>
        <end position="140"/>
    </location>
</feature>